<evidence type="ECO:0000313" key="3">
    <source>
        <dbReference type="Proteomes" id="UP001501231"/>
    </source>
</evidence>
<protein>
    <submittedName>
        <fullName evidence="2">Uncharacterized protein</fullName>
    </submittedName>
</protein>
<comment type="caution">
    <text evidence="2">The sequence shown here is derived from an EMBL/GenBank/DDBJ whole genome shotgun (WGS) entry which is preliminary data.</text>
</comment>
<evidence type="ECO:0000313" key="2">
    <source>
        <dbReference type="EMBL" id="GAA2400853.1"/>
    </source>
</evidence>
<reference evidence="2 3" key="1">
    <citation type="journal article" date="2019" name="Int. J. Syst. Evol. Microbiol.">
        <title>The Global Catalogue of Microorganisms (GCM) 10K type strain sequencing project: providing services to taxonomists for standard genome sequencing and annotation.</title>
        <authorList>
            <consortium name="The Broad Institute Genomics Platform"/>
            <consortium name="The Broad Institute Genome Sequencing Center for Infectious Disease"/>
            <person name="Wu L."/>
            <person name="Ma J."/>
        </authorList>
    </citation>
    <scope>NUCLEOTIDE SEQUENCE [LARGE SCALE GENOMIC DNA]</scope>
    <source>
        <strain evidence="2 3">JCM 3325</strain>
    </source>
</reference>
<organism evidence="2 3">
    <name type="scientific">Actinomadura vinacea</name>
    <dbReference type="NCBI Taxonomy" id="115336"/>
    <lineage>
        <taxon>Bacteria</taxon>
        <taxon>Bacillati</taxon>
        <taxon>Actinomycetota</taxon>
        <taxon>Actinomycetes</taxon>
        <taxon>Streptosporangiales</taxon>
        <taxon>Thermomonosporaceae</taxon>
        <taxon>Actinomadura</taxon>
    </lineage>
</organism>
<gene>
    <name evidence="2" type="ORF">GCM10010191_05080</name>
</gene>
<name>A0ABN3IEN7_9ACTN</name>
<sequence>MLMMPPGGDAATAKDHDRPTAANSAPILTSAPATAATMPRKATWPSASVKYARRRNTAWTPSTPQTIPVRISSTRVRPGESAHPRPSSWASIFMGESHGRWPLSHCAAVTPDGGPGAG</sequence>
<proteinExistence type="predicted"/>
<dbReference type="Proteomes" id="UP001501231">
    <property type="component" value="Unassembled WGS sequence"/>
</dbReference>
<keyword evidence="3" id="KW-1185">Reference proteome</keyword>
<accession>A0ABN3IEN7</accession>
<dbReference type="EMBL" id="BAAARW010000002">
    <property type="protein sequence ID" value="GAA2400853.1"/>
    <property type="molecule type" value="Genomic_DNA"/>
</dbReference>
<evidence type="ECO:0000256" key="1">
    <source>
        <dbReference type="SAM" id="MobiDB-lite"/>
    </source>
</evidence>
<feature type="region of interest" description="Disordered" evidence="1">
    <location>
        <begin position="1"/>
        <end position="47"/>
    </location>
</feature>